<dbReference type="Pfam" id="PF10604">
    <property type="entry name" value="Polyketide_cyc2"/>
    <property type="match status" value="1"/>
</dbReference>
<dbReference type="InterPro" id="IPR023393">
    <property type="entry name" value="START-like_dom_sf"/>
</dbReference>
<evidence type="ECO:0000313" key="2">
    <source>
        <dbReference type="EMBL" id="GAA3282718.1"/>
    </source>
</evidence>
<dbReference type="Proteomes" id="UP001501736">
    <property type="component" value="Unassembled WGS sequence"/>
</dbReference>
<sequence>MSRTPHRLDRGEHIISWSIDVDASASELYAIIACPHRHHELDGSGTVRSTAIGPRQLIDGDRFRVDMRMKGIPYALTMVTTAAVTDRLVEWRHPGGHRWRWELEPVSQGVTRITESYDFRGQPAPLRRLLGMTGSHAANDQGIRRSLQKVHDRFDS</sequence>
<gene>
    <name evidence="2" type="ORF">GCM10020260_10250</name>
</gene>
<accession>A0ABP6RFC3</accession>
<keyword evidence="3" id="KW-1185">Reference proteome</keyword>
<evidence type="ECO:0000256" key="1">
    <source>
        <dbReference type="SAM" id="MobiDB-lite"/>
    </source>
</evidence>
<dbReference type="SUPFAM" id="SSF55961">
    <property type="entry name" value="Bet v1-like"/>
    <property type="match status" value="1"/>
</dbReference>
<name>A0ABP6RFC3_9MICC</name>
<evidence type="ECO:0000313" key="3">
    <source>
        <dbReference type="Proteomes" id="UP001501736"/>
    </source>
</evidence>
<organism evidence="2 3">
    <name type="scientific">Nesterenkonia halobia</name>
    <dbReference type="NCBI Taxonomy" id="37922"/>
    <lineage>
        <taxon>Bacteria</taxon>
        <taxon>Bacillati</taxon>
        <taxon>Actinomycetota</taxon>
        <taxon>Actinomycetes</taxon>
        <taxon>Micrococcales</taxon>
        <taxon>Micrococcaceae</taxon>
        <taxon>Nesterenkonia</taxon>
    </lineage>
</organism>
<protein>
    <submittedName>
        <fullName evidence="2">SRPBCC family protein</fullName>
    </submittedName>
</protein>
<reference evidence="3" key="1">
    <citation type="journal article" date="2019" name="Int. J. Syst. Evol. Microbiol.">
        <title>The Global Catalogue of Microorganisms (GCM) 10K type strain sequencing project: providing services to taxonomists for standard genome sequencing and annotation.</title>
        <authorList>
            <consortium name="The Broad Institute Genomics Platform"/>
            <consortium name="The Broad Institute Genome Sequencing Center for Infectious Disease"/>
            <person name="Wu L."/>
            <person name="Ma J."/>
        </authorList>
    </citation>
    <scope>NUCLEOTIDE SEQUENCE [LARGE SCALE GENOMIC DNA]</scope>
    <source>
        <strain evidence="3">JCM 11483</strain>
    </source>
</reference>
<dbReference type="Gene3D" id="3.30.530.20">
    <property type="match status" value="1"/>
</dbReference>
<proteinExistence type="predicted"/>
<dbReference type="InterPro" id="IPR019587">
    <property type="entry name" value="Polyketide_cyclase/dehydratase"/>
</dbReference>
<dbReference type="EMBL" id="BAAAYG010000003">
    <property type="protein sequence ID" value="GAA3282718.1"/>
    <property type="molecule type" value="Genomic_DNA"/>
</dbReference>
<feature type="region of interest" description="Disordered" evidence="1">
    <location>
        <begin position="135"/>
        <end position="156"/>
    </location>
</feature>
<dbReference type="RefSeq" id="WP_344718852.1">
    <property type="nucleotide sequence ID" value="NZ_BAAAYG010000003.1"/>
</dbReference>
<comment type="caution">
    <text evidence="2">The sequence shown here is derived from an EMBL/GenBank/DDBJ whole genome shotgun (WGS) entry which is preliminary data.</text>
</comment>